<feature type="transmembrane region" description="Helical" evidence="12">
    <location>
        <begin position="344"/>
        <end position="364"/>
    </location>
</feature>
<evidence type="ECO:0000256" key="13">
    <source>
        <dbReference type="SAM" id="SignalP"/>
    </source>
</evidence>
<dbReference type="InterPro" id="IPR005599">
    <property type="entry name" value="GPI_mannosylTrfase"/>
</dbReference>
<feature type="transmembrane region" description="Helical" evidence="12">
    <location>
        <begin position="385"/>
        <end position="404"/>
    </location>
</feature>
<evidence type="ECO:0000256" key="11">
    <source>
        <dbReference type="ARBA" id="ARBA00024708"/>
    </source>
</evidence>
<dbReference type="STRING" id="1531966.A0A0A1TBA4"/>
<evidence type="ECO:0000256" key="6">
    <source>
        <dbReference type="ARBA" id="ARBA00022679"/>
    </source>
</evidence>
<feature type="signal peptide" evidence="13">
    <location>
        <begin position="1"/>
        <end position="20"/>
    </location>
</feature>
<feature type="chain" id="PRO_5001989821" description="Mannosyltransferase" evidence="13">
    <location>
        <begin position="21"/>
        <end position="571"/>
    </location>
</feature>
<dbReference type="Pfam" id="PF03901">
    <property type="entry name" value="Glyco_transf_22"/>
    <property type="match status" value="1"/>
</dbReference>
<evidence type="ECO:0000256" key="5">
    <source>
        <dbReference type="ARBA" id="ARBA00022676"/>
    </source>
</evidence>
<keyword evidence="15" id="KW-1185">Reference proteome</keyword>
<dbReference type="UniPathway" id="UPA00196"/>
<keyword evidence="9 12" id="KW-1133">Transmembrane helix</keyword>
<feature type="transmembrane region" description="Helical" evidence="12">
    <location>
        <begin position="233"/>
        <end position="252"/>
    </location>
</feature>
<evidence type="ECO:0000256" key="10">
    <source>
        <dbReference type="ARBA" id="ARBA00023136"/>
    </source>
</evidence>
<organism evidence="14 15">
    <name type="scientific">[Torrubiella] hemipterigena</name>
    <dbReference type="NCBI Taxonomy" id="1531966"/>
    <lineage>
        <taxon>Eukaryota</taxon>
        <taxon>Fungi</taxon>
        <taxon>Dikarya</taxon>
        <taxon>Ascomycota</taxon>
        <taxon>Pezizomycotina</taxon>
        <taxon>Sordariomycetes</taxon>
        <taxon>Hypocreomycetidae</taxon>
        <taxon>Hypocreales</taxon>
        <taxon>Clavicipitaceae</taxon>
        <taxon>Clavicipitaceae incertae sedis</taxon>
        <taxon>'Torrubiella' clade</taxon>
    </lineage>
</organism>
<evidence type="ECO:0000256" key="8">
    <source>
        <dbReference type="ARBA" id="ARBA00022824"/>
    </source>
</evidence>
<accession>A0A0A1TBA4</accession>
<dbReference type="AlphaFoldDB" id="A0A0A1TBA4"/>
<keyword evidence="7 12" id="KW-0812">Transmembrane</keyword>
<dbReference type="EMBL" id="CDHN01000004">
    <property type="protein sequence ID" value="CEJ92069.1"/>
    <property type="molecule type" value="Genomic_DNA"/>
</dbReference>
<reference evidence="14 15" key="1">
    <citation type="journal article" date="2015" name="Genome Announc.">
        <title>Draft Genome Sequence and Gene Annotation of the Entomopathogenic Fungus Verticillium hemipterigenum.</title>
        <authorList>
            <person name="Horn F."/>
            <person name="Habel A."/>
            <person name="Scharf D.H."/>
            <person name="Dworschak J."/>
            <person name="Brakhage A.A."/>
            <person name="Guthke R."/>
            <person name="Hertweck C."/>
            <person name="Linde J."/>
        </authorList>
    </citation>
    <scope>NUCLEOTIDE SEQUENCE [LARGE SCALE GENOMIC DNA]</scope>
</reference>
<dbReference type="GO" id="GO:0006506">
    <property type="term" value="P:GPI anchor biosynthetic process"/>
    <property type="evidence" value="ECO:0007669"/>
    <property type="project" value="UniProtKB-UniPathway"/>
</dbReference>
<evidence type="ECO:0000256" key="9">
    <source>
        <dbReference type="ARBA" id="ARBA00022989"/>
    </source>
</evidence>
<sequence length="571" mass="64702">MSRQGTLRFKHIFLIRLVNALTLSTFFQPDEYFQALEPAYQIAFGKGANVWMTWEWQHQLRSSLHPMLFAIPYIITDALCSAARIPLSIRSHMLLAAPYILQAYIAAIGDWYTWKLAERVYGTDTPASTFTILLQLTNPWQFYISPRPFSNSLETTLTVAALAHWPWQWHAPTTVKENTKTAPINLTNLRIALLLAATAVLLRPTNIFIWLTVSLSVISTLRFTNIAVLAREALLCGSVALAVSILADRYYFGFWTFPPYNWLYFNVSKSLAVFYGRHPWHYYLVQGIPLLCTTSLPFVVPALYRPRSPSSDSPSKTLILRTLASTVFVTVATLSLIAHKEVRFIYPLLPILSILGAPHAASFFTARASSTSQSSRPQRVLRHKAHLAAGLTINIFLAGYLSYFHQRAPLKVLNFLRDDYEQRLVTSSPPASDELFALFLMPCHSTPWRSHLIHPSLNAYALSCDPPLHTQPNTPERINYMDEADRFYAQPEHFLSQEIFNSTAAARIPRYIVGFEGIEPTLHSFFTSKAGSKFKITPRPAWSSNNGLFSEDWRRAGKVIVWATGHYDKPS</sequence>
<evidence type="ECO:0000313" key="14">
    <source>
        <dbReference type="EMBL" id="CEJ92069.1"/>
    </source>
</evidence>
<evidence type="ECO:0000256" key="12">
    <source>
        <dbReference type="RuleBase" id="RU363075"/>
    </source>
</evidence>
<feature type="transmembrane region" description="Helical" evidence="12">
    <location>
        <begin position="280"/>
        <end position="306"/>
    </location>
</feature>
<evidence type="ECO:0000256" key="4">
    <source>
        <dbReference type="ARBA" id="ARBA00022502"/>
    </source>
</evidence>
<proteinExistence type="inferred from homology"/>
<dbReference type="EC" id="2.4.1.-" evidence="12"/>
<keyword evidence="6" id="KW-0808">Transferase</keyword>
<keyword evidence="8 12" id="KW-0256">Endoplasmic reticulum</keyword>
<protein>
    <recommendedName>
        <fullName evidence="12">Mannosyltransferase</fullName>
        <ecNumber evidence="12">2.4.1.-</ecNumber>
    </recommendedName>
</protein>
<comment type="function">
    <text evidence="11">Mannosyltransferase involved in glycosylphosphatidylinositol-anchor biosynthesis. Transfers the third mannose to Man2-GlcN-acyl-PI during GPI precursor assembly.</text>
</comment>
<comment type="similarity">
    <text evidence="3">Belongs to the glycosyltransferase 22 family. PIGB subfamily.</text>
</comment>
<evidence type="ECO:0000256" key="2">
    <source>
        <dbReference type="ARBA" id="ARBA00004687"/>
    </source>
</evidence>
<evidence type="ECO:0000256" key="7">
    <source>
        <dbReference type="ARBA" id="ARBA00022692"/>
    </source>
</evidence>
<gene>
    <name evidence="14" type="ORF">VHEMI07747</name>
</gene>
<dbReference type="GO" id="GO:0005789">
    <property type="term" value="C:endoplasmic reticulum membrane"/>
    <property type="evidence" value="ECO:0007669"/>
    <property type="project" value="UniProtKB-SubCell"/>
</dbReference>
<evidence type="ECO:0000313" key="15">
    <source>
        <dbReference type="Proteomes" id="UP000039046"/>
    </source>
</evidence>
<dbReference type="Proteomes" id="UP000039046">
    <property type="component" value="Unassembled WGS sequence"/>
</dbReference>
<dbReference type="HOGENOM" id="CLU_012353_1_1_1"/>
<name>A0A0A1TBA4_9HYPO</name>
<keyword evidence="4" id="KW-0337">GPI-anchor biosynthesis</keyword>
<comment type="pathway">
    <text evidence="2">Glycolipid biosynthesis; glycosylphosphatidylinositol-anchor biosynthesis.</text>
</comment>
<keyword evidence="10 12" id="KW-0472">Membrane</keyword>
<evidence type="ECO:0000256" key="3">
    <source>
        <dbReference type="ARBA" id="ARBA00006065"/>
    </source>
</evidence>
<evidence type="ECO:0000256" key="1">
    <source>
        <dbReference type="ARBA" id="ARBA00004477"/>
    </source>
</evidence>
<keyword evidence="5 12" id="KW-0328">Glycosyltransferase</keyword>
<keyword evidence="13" id="KW-0732">Signal</keyword>
<feature type="transmembrane region" description="Helical" evidence="12">
    <location>
        <begin position="191"/>
        <end position="221"/>
    </location>
</feature>
<dbReference type="PANTHER" id="PTHR22760">
    <property type="entry name" value="GLYCOSYLTRANSFERASE"/>
    <property type="match status" value="1"/>
</dbReference>
<comment type="subcellular location">
    <subcellularLocation>
        <location evidence="1 12">Endoplasmic reticulum membrane</location>
        <topology evidence="1 12">Multi-pass membrane protein</topology>
    </subcellularLocation>
</comment>
<feature type="transmembrane region" description="Helical" evidence="12">
    <location>
        <begin position="318"/>
        <end position="338"/>
    </location>
</feature>
<dbReference type="PANTHER" id="PTHR22760:SF4">
    <property type="entry name" value="GPI MANNOSYLTRANSFERASE 3"/>
    <property type="match status" value="1"/>
</dbReference>
<dbReference type="GO" id="GO:0000026">
    <property type="term" value="F:alpha-1,2-mannosyltransferase activity"/>
    <property type="evidence" value="ECO:0007669"/>
    <property type="project" value="TreeGrafter"/>
</dbReference>